<protein>
    <submittedName>
        <fullName evidence="2">Uncharacterized protein</fullName>
    </submittedName>
</protein>
<dbReference type="Proteomes" id="UP000510822">
    <property type="component" value="Chromosome"/>
</dbReference>
<reference evidence="2 3" key="1">
    <citation type="journal article" date="2016" name="Int. J. Syst. Evol. Microbiol.">
        <title>Chitinibacter fontanus sp. nov., isolated from a spring.</title>
        <authorList>
            <person name="Sheu S.Y."/>
            <person name="Li Y.S."/>
            <person name="Young C.C."/>
            <person name="Chen W.M."/>
        </authorList>
    </citation>
    <scope>NUCLEOTIDE SEQUENCE [LARGE SCALE GENOMIC DNA]</scope>
    <source>
        <strain evidence="2 3">STM-7</strain>
    </source>
</reference>
<evidence type="ECO:0000313" key="3">
    <source>
        <dbReference type="Proteomes" id="UP000510822"/>
    </source>
</evidence>
<organism evidence="2 3">
    <name type="scientific">Chitinibacter fontanus</name>
    <dbReference type="NCBI Taxonomy" id="1737446"/>
    <lineage>
        <taxon>Bacteria</taxon>
        <taxon>Pseudomonadati</taxon>
        <taxon>Pseudomonadota</taxon>
        <taxon>Betaproteobacteria</taxon>
        <taxon>Neisseriales</taxon>
        <taxon>Chitinibacteraceae</taxon>
        <taxon>Chitinibacter</taxon>
    </lineage>
</organism>
<evidence type="ECO:0000313" key="2">
    <source>
        <dbReference type="EMBL" id="QLI80178.1"/>
    </source>
</evidence>
<proteinExistence type="predicted"/>
<dbReference type="KEGG" id="cfon:HZU75_00725"/>
<keyword evidence="1" id="KW-1133">Transmembrane helix</keyword>
<accession>A0A7D5V7I7</accession>
<dbReference type="EMBL" id="CP058952">
    <property type="protein sequence ID" value="QLI80178.1"/>
    <property type="molecule type" value="Genomic_DNA"/>
</dbReference>
<keyword evidence="1" id="KW-0812">Transmembrane</keyword>
<feature type="transmembrane region" description="Helical" evidence="1">
    <location>
        <begin position="23"/>
        <end position="44"/>
    </location>
</feature>
<keyword evidence="1" id="KW-0472">Membrane</keyword>
<sequence>MNKIGLIKKWANKGRIFAFCPQFGYLFVLLAGNIQSVGYIAAVWELLPNLQDSYLGKMWII</sequence>
<gene>
    <name evidence="2" type="ORF">HZU75_00725</name>
</gene>
<evidence type="ECO:0000256" key="1">
    <source>
        <dbReference type="SAM" id="Phobius"/>
    </source>
</evidence>
<keyword evidence="3" id="KW-1185">Reference proteome</keyword>
<name>A0A7D5V7I7_9NEIS</name>
<dbReference type="AlphaFoldDB" id="A0A7D5V7I7"/>
<dbReference type="RefSeq" id="WP_180307323.1">
    <property type="nucleotide sequence ID" value="NZ_CP058952.1"/>
</dbReference>